<dbReference type="NCBIfam" id="NF041857">
    <property type="entry name" value="RIF_Ptrans_rph"/>
    <property type="match status" value="1"/>
</dbReference>
<evidence type="ECO:0000256" key="7">
    <source>
        <dbReference type="ARBA" id="ARBA00076136"/>
    </source>
</evidence>
<dbReference type="STRING" id="47855.GA0070606_5544"/>
<dbReference type="InterPro" id="IPR036637">
    <property type="entry name" value="Phosphohistidine_dom_sf"/>
</dbReference>
<dbReference type="GO" id="GO:0016301">
    <property type="term" value="F:kinase activity"/>
    <property type="evidence" value="ECO:0007669"/>
    <property type="project" value="UniProtKB-KW"/>
</dbReference>
<feature type="domain" description="Pyruvate phosphate dikinase AMP/ATP-binding" evidence="10">
    <location>
        <begin position="50"/>
        <end position="348"/>
    </location>
</feature>
<evidence type="ECO:0000256" key="1">
    <source>
        <dbReference type="ARBA" id="ARBA00022741"/>
    </source>
</evidence>
<comment type="catalytic activity">
    <reaction evidence="3">
        <text>rifampicin + ATP + H2O = 21-phosphorifampicin + AMP + phosphate + 2 H(+)</text>
        <dbReference type="Rhea" id="RHEA:56304"/>
        <dbReference type="ChEBI" id="CHEBI:15377"/>
        <dbReference type="ChEBI" id="CHEBI:15378"/>
        <dbReference type="ChEBI" id="CHEBI:30616"/>
        <dbReference type="ChEBI" id="CHEBI:43474"/>
        <dbReference type="ChEBI" id="CHEBI:71365"/>
        <dbReference type="ChEBI" id="CHEBI:140195"/>
        <dbReference type="ChEBI" id="CHEBI:456215"/>
        <dbReference type="EC" id="2.7.9.6"/>
    </reaction>
    <physiologicalReaction direction="left-to-right" evidence="3">
        <dbReference type="Rhea" id="RHEA:56305"/>
    </physiologicalReaction>
</comment>
<dbReference type="SUPFAM" id="SSF52009">
    <property type="entry name" value="Phosphohistidine domain"/>
    <property type="match status" value="1"/>
</dbReference>
<evidence type="ECO:0000259" key="9">
    <source>
        <dbReference type="Pfam" id="PF00391"/>
    </source>
</evidence>
<comment type="similarity">
    <text evidence="4">Belongs to the rifampicin phosphotransferase family.</text>
</comment>
<gene>
    <name evidence="11" type="ORF">GA0070606_5544</name>
</gene>
<dbReference type="InterPro" id="IPR013815">
    <property type="entry name" value="ATP_grasp_subdomain_1"/>
</dbReference>
<organism evidence="11 12">
    <name type="scientific">Micromonospora citrea</name>
    <dbReference type="NCBI Taxonomy" id="47855"/>
    <lineage>
        <taxon>Bacteria</taxon>
        <taxon>Bacillati</taxon>
        <taxon>Actinomycetota</taxon>
        <taxon>Actinomycetes</taxon>
        <taxon>Micromonosporales</taxon>
        <taxon>Micromonosporaceae</taxon>
        <taxon>Micromonospora</taxon>
    </lineage>
</organism>
<reference evidence="12" key="1">
    <citation type="submission" date="2016-06" db="EMBL/GenBank/DDBJ databases">
        <authorList>
            <person name="Varghese N."/>
            <person name="Submissions Spin"/>
        </authorList>
    </citation>
    <scope>NUCLEOTIDE SEQUENCE [LARGE SCALE GENOMIC DNA]</scope>
    <source>
        <strain evidence="12">DSM 43903</strain>
    </source>
</reference>
<protein>
    <recommendedName>
        <fullName evidence="6">Rifampicin phosphotransferase</fullName>
        <ecNumber evidence="5">2.7.9.6</ecNumber>
    </recommendedName>
    <alternativeName>
        <fullName evidence="7">Rifampin phosphotransferase</fullName>
    </alternativeName>
</protein>
<dbReference type="Gene3D" id="3.50.30.10">
    <property type="entry name" value="Phosphohistidine domain"/>
    <property type="match status" value="1"/>
</dbReference>
<dbReference type="GO" id="GO:0005524">
    <property type="term" value="F:ATP binding"/>
    <property type="evidence" value="ECO:0007669"/>
    <property type="project" value="UniProtKB-KW"/>
</dbReference>
<sequence>MRTPEGFDQAENACHPGGRRGAAEDGGPGGVTTVGQYVAGLQEVDETHVATVGGKGAHLGALSRIDGVRVPAGFCVTTDAFRRIMAEAPQIDDRLDRLARLDPGDREAVGTLSAEIRRTIEGVAVPDDVAAAITGALARLGEQAAYAVRSSATAEDLPTASFAGQQDTYLNVVGPAAILGHVSRCWASLFTERAVTYRQRNGIDHRAAHMAVVVQQMVLPDAAGILFTADPVTGNRKVVTIEASFGLGEALVSGLVNPDVHRVRDGEIVARAVAAKERAVHALPAGGTREMAIDPRRREQPALTDEQVVRLARLGRRIEAHFGRPQDIEWCLVDDDFQVVQSRPITTLFPVPAARDRENRVYLSVGHQQMMTDAMRPLGVSMWQLTAMAPMHEAGGRLFVDVTARLASPASRPGLLEVMGKGDPLIRDALETVLDRDDFVLTPSEAGPGGPPVGGPPAPIETDPAIVTELIERSRASVAALRRDIRTKTGPALFDFLLEAFQEHKRVLGDPLSMQAIMAGMEATWWLNDRLREWLGEENAADALTLSAPGNVTSEMGLALLDVADVIRPHPEVVAFLQGVDDEGFLDELPKLPGGAEARDAIAAYLDAYGMRCVGEIDITRPRWSERPTTLVPAILDNVRNLEPGARERRFAQGRRQAEQKEREVLERLRALPDGERKAEETKRMIDRVRTFIGYREYPKYAIISRYFVYKQALLAEAERLVRADVLREREDVFYLTFQEFHDVARTNRADDRLIRRRKDEFRSYQSLTPPRVLTSDGEGVAGAYRRDDVPAGALVGLPVSGGIVEGRARVVLDMAEASLEPGDILVTAYTDPSWSPLFVAIAGLVTEIGGLMTHGAVIAREYGLPALVGVEHATRLIRDGQRIRVHGAGGYVEILA</sequence>
<evidence type="ECO:0000256" key="6">
    <source>
        <dbReference type="ARBA" id="ARBA00074400"/>
    </source>
</evidence>
<keyword evidence="2" id="KW-0067">ATP-binding</keyword>
<evidence type="ECO:0000256" key="5">
    <source>
        <dbReference type="ARBA" id="ARBA00066332"/>
    </source>
</evidence>
<dbReference type="AlphaFoldDB" id="A0A1C6VXN4"/>
<dbReference type="OrthoDB" id="9765468at2"/>
<dbReference type="PANTHER" id="PTHR43615:SF1">
    <property type="entry name" value="PPDK_N DOMAIN-CONTAINING PROTEIN"/>
    <property type="match status" value="1"/>
</dbReference>
<keyword evidence="11" id="KW-0808">Transferase</keyword>
<dbReference type="FunFam" id="3.50.30.10:FF:000007">
    <property type="entry name" value="Phosphoenolpyruvate synthase"/>
    <property type="match status" value="1"/>
</dbReference>
<evidence type="ECO:0000259" key="10">
    <source>
        <dbReference type="Pfam" id="PF01326"/>
    </source>
</evidence>
<dbReference type="EC" id="2.7.9.6" evidence="5"/>
<proteinExistence type="inferred from homology"/>
<dbReference type="NCBIfam" id="NF004877">
    <property type="entry name" value="PRK06241.1-2"/>
    <property type="match status" value="1"/>
</dbReference>
<dbReference type="RefSeq" id="WP_091105991.1">
    <property type="nucleotide sequence ID" value="NZ_FMHZ01000002.1"/>
</dbReference>
<dbReference type="InterPro" id="IPR002192">
    <property type="entry name" value="PPDK_AMP/ATP-bd"/>
</dbReference>
<dbReference type="Pfam" id="PF00391">
    <property type="entry name" value="PEP-utilizers"/>
    <property type="match status" value="1"/>
</dbReference>
<evidence type="ECO:0000256" key="8">
    <source>
        <dbReference type="SAM" id="MobiDB-lite"/>
    </source>
</evidence>
<keyword evidence="11" id="KW-0418">Kinase</keyword>
<dbReference type="EMBL" id="FMHZ01000002">
    <property type="protein sequence ID" value="SCL70884.1"/>
    <property type="molecule type" value="Genomic_DNA"/>
</dbReference>
<dbReference type="FunFam" id="3.30.1490.20:FF:000010">
    <property type="entry name" value="Phosphoenolpyruvate synthase"/>
    <property type="match status" value="1"/>
</dbReference>
<name>A0A1C6VXN4_9ACTN</name>
<keyword evidence="12" id="KW-1185">Reference proteome</keyword>
<keyword evidence="1" id="KW-0547">Nucleotide-binding</keyword>
<dbReference type="Pfam" id="PF01326">
    <property type="entry name" value="PPDK_N"/>
    <property type="match status" value="1"/>
</dbReference>
<dbReference type="Gene3D" id="3.30.470.20">
    <property type="entry name" value="ATP-grasp fold, B domain"/>
    <property type="match status" value="1"/>
</dbReference>
<feature type="region of interest" description="Disordered" evidence="8">
    <location>
        <begin position="1"/>
        <end position="31"/>
    </location>
</feature>
<dbReference type="PANTHER" id="PTHR43615">
    <property type="entry name" value="PHOSPHOENOLPYRUVATE SYNTHASE-RELATED"/>
    <property type="match status" value="1"/>
</dbReference>
<feature type="domain" description="PEP-utilising enzyme mobile" evidence="9">
    <location>
        <begin position="821"/>
        <end position="891"/>
    </location>
</feature>
<dbReference type="NCBIfam" id="NF004879">
    <property type="entry name" value="PRK06241.1-4"/>
    <property type="match status" value="1"/>
</dbReference>
<dbReference type="InterPro" id="IPR008279">
    <property type="entry name" value="PEP-util_enz_mobile_dom"/>
</dbReference>
<dbReference type="Proteomes" id="UP000199001">
    <property type="component" value="Unassembled WGS sequence"/>
</dbReference>
<evidence type="ECO:0000256" key="3">
    <source>
        <dbReference type="ARBA" id="ARBA00051922"/>
    </source>
</evidence>
<dbReference type="InterPro" id="IPR051549">
    <property type="entry name" value="PEP_Utilizing_Enz"/>
</dbReference>
<evidence type="ECO:0000256" key="4">
    <source>
        <dbReference type="ARBA" id="ARBA00061332"/>
    </source>
</evidence>
<evidence type="ECO:0000256" key="2">
    <source>
        <dbReference type="ARBA" id="ARBA00022840"/>
    </source>
</evidence>
<keyword evidence="11" id="KW-0670">Pyruvate</keyword>
<dbReference type="SUPFAM" id="SSF56059">
    <property type="entry name" value="Glutathione synthetase ATP-binding domain-like"/>
    <property type="match status" value="1"/>
</dbReference>
<accession>A0A1C6VXN4</accession>
<dbReference type="Gene3D" id="3.30.1490.20">
    <property type="entry name" value="ATP-grasp fold, A domain"/>
    <property type="match status" value="1"/>
</dbReference>
<evidence type="ECO:0000313" key="11">
    <source>
        <dbReference type="EMBL" id="SCL70884.1"/>
    </source>
</evidence>
<evidence type="ECO:0000313" key="12">
    <source>
        <dbReference type="Proteomes" id="UP000199001"/>
    </source>
</evidence>